<organism evidence="2 3">
    <name type="scientific">Prorocentrum cordatum</name>
    <dbReference type="NCBI Taxonomy" id="2364126"/>
    <lineage>
        <taxon>Eukaryota</taxon>
        <taxon>Sar</taxon>
        <taxon>Alveolata</taxon>
        <taxon>Dinophyceae</taxon>
        <taxon>Prorocentrales</taxon>
        <taxon>Prorocentraceae</taxon>
        <taxon>Prorocentrum</taxon>
    </lineage>
</organism>
<keyword evidence="3" id="KW-1185">Reference proteome</keyword>
<comment type="caution">
    <text evidence="2">The sequence shown here is derived from an EMBL/GenBank/DDBJ whole genome shotgun (WGS) entry which is preliminary data.</text>
</comment>
<name>A0ABN9WNQ7_9DINO</name>
<gene>
    <name evidence="2" type="ORF">PCOR1329_LOCUS69106</name>
</gene>
<feature type="compositionally biased region" description="Low complexity" evidence="1">
    <location>
        <begin position="206"/>
        <end position="224"/>
    </location>
</feature>
<proteinExistence type="predicted"/>
<evidence type="ECO:0000256" key="1">
    <source>
        <dbReference type="SAM" id="MobiDB-lite"/>
    </source>
</evidence>
<dbReference type="EMBL" id="CAUYUJ010019055">
    <property type="protein sequence ID" value="CAK0888291.1"/>
    <property type="molecule type" value="Genomic_DNA"/>
</dbReference>
<evidence type="ECO:0000313" key="2">
    <source>
        <dbReference type="EMBL" id="CAK0888291.1"/>
    </source>
</evidence>
<feature type="region of interest" description="Disordered" evidence="1">
    <location>
        <begin position="198"/>
        <end position="240"/>
    </location>
</feature>
<reference evidence="2" key="1">
    <citation type="submission" date="2023-10" db="EMBL/GenBank/DDBJ databases">
        <authorList>
            <person name="Chen Y."/>
            <person name="Shah S."/>
            <person name="Dougan E. K."/>
            <person name="Thang M."/>
            <person name="Chan C."/>
        </authorList>
    </citation>
    <scope>NUCLEOTIDE SEQUENCE [LARGE SCALE GENOMIC DNA]</scope>
</reference>
<evidence type="ECO:0000313" key="3">
    <source>
        <dbReference type="Proteomes" id="UP001189429"/>
    </source>
</evidence>
<accession>A0ABN9WNQ7</accession>
<dbReference type="Proteomes" id="UP001189429">
    <property type="component" value="Unassembled WGS sequence"/>
</dbReference>
<protein>
    <submittedName>
        <fullName evidence="2">Uncharacterized protein</fullName>
    </submittedName>
</protein>
<sequence>MLCGAGAWRSLRGWLGLGAQSGAFPSPTLAREIIDGTLNLSTLPRPMLLSGACDGADSLFGRHAIAADHDAVHLLGPGDREWASEAAKSGEVGKMLDVEADLLDDPAVSRAFRVAGERRVLGSQRADGWEAKAAAMSARRNFLQVRRAGAVYAVGWRLAKGADQFTGREAVAPGETPLLDVGGGTGWACQWYADRFGAGGEDRTRPGAGSTSTTTPGRRGLSGTRPRRAGGARGMPGSNAGPPWMAHLHLQIWALRRNWSHSAERRCGACDRGALCGSLGCRSFCSSAGFLLSLGLEQASDGCVPKLSSGLRQIQPPLKSSSTLGWNVECKTLSTSAPCLKWLRCG</sequence>
<feature type="non-terminal residue" evidence="2">
    <location>
        <position position="346"/>
    </location>
</feature>